<name>F2LB37_BURGS</name>
<accession>F2LB37</accession>
<dbReference type="AlphaFoldDB" id="F2LB37"/>
<evidence type="ECO:0000313" key="1">
    <source>
        <dbReference type="EMBL" id="AEA60106.1"/>
    </source>
</evidence>
<dbReference type="KEGG" id="bgd:bgla_1g14350"/>
<dbReference type="STRING" id="999541.bgla_1g14350"/>
<proteinExistence type="predicted"/>
<protein>
    <recommendedName>
        <fullName evidence="3">Glycosyl transferase family 1 domain-containing protein</fullName>
    </recommendedName>
</protein>
<dbReference type="RefSeq" id="WP_013697451.1">
    <property type="nucleotide sequence ID" value="NC_015381.1"/>
</dbReference>
<dbReference type="PANTHER" id="PTHR12526">
    <property type="entry name" value="GLYCOSYLTRANSFERASE"/>
    <property type="match status" value="1"/>
</dbReference>
<dbReference type="Pfam" id="PF20706">
    <property type="entry name" value="GT4-conflict"/>
    <property type="match status" value="1"/>
</dbReference>
<gene>
    <name evidence="1" type="ordered locus">bgla_1g14350</name>
</gene>
<sequence>MTTIVFVVSHLGAVHGGVNVFNAEMLPVLATYDDLRTICLVPSTQCVDKSLSHLTRVLPLRSTGDKFLLPVDDALQAVTLLKDVGRIDAVVGHDVVTGDLAIEIADKLGAKKILIHHMAYGRYIALMRDPEAARAKEKHQQRLFPKADRCFAVGPLLLDSLKDIRRLSQEMPEPKLLLPPLLSIEPSSTPRSAPRILYSGRIEASNDAVKQGTLAARAIGRALRHLAEDVHDASVDIYGFDPDPALIDEFRELLEREAGYRIPVKCLQFTDSRAEMLNVVKDASLFVMPSVHEGFGLVAWEAMCCGVPLVVSKNSGFYRFVQSLGQAAFVDGVSVQHHNTDDAVNQQIDELANRIRSRIEYPLDAHQRAEKLLTAVRAQGGVSETLDDFVVECGYPLKTSSSQHEAKPSSSSNLDPLIVDLTIEVDVGLDEQDHVAYRCITGVRRIRSAFYALCNGISGASVNVRSSYLDRLLEMASSDPDADLRADAALRFRADQPKIKKLEEFLNGALLSLAAPDFADLPFPTDHDRALAFVQLIDILGRPTSEEEKMYIDAVRFEPYKTFSVRIPTKLLESKDFYEPLFTINDGATLGDLWFDCCSDIAAAYLRAFYAKSIEDGTQPPPLGHLLEWRIGSH</sequence>
<dbReference type="SUPFAM" id="SSF53756">
    <property type="entry name" value="UDP-Glycosyltransferase/glycogen phosphorylase"/>
    <property type="match status" value="1"/>
</dbReference>
<dbReference type="Proteomes" id="UP000008316">
    <property type="component" value="Chromosome 1"/>
</dbReference>
<dbReference type="EMBL" id="CP002599">
    <property type="protein sequence ID" value="AEA60106.1"/>
    <property type="molecule type" value="Genomic_DNA"/>
</dbReference>
<evidence type="ECO:0000313" key="2">
    <source>
        <dbReference type="Proteomes" id="UP000008316"/>
    </source>
</evidence>
<dbReference type="PANTHER" id="PTHR12526:SF637">
    <property type="entry name" value="GLYCOSYLTRANSFERASE EPSF-RELATED"/>
    <property type="match status" value="1"/>
</dbReference>
<dbReference type="eggNOG" id="COG0438">
    <property type="taxonomic scope" value="Bacteria"/>
</dbReference>
<reference evidence="1 2" key="1">
    <citation type="journal article" date="2011" name="J. Bacteriol.">
        <title>Complete genome sequence of Burkholderia gladioli BSR3.</title>
        <authorList>
            <person name="Seo Y.S."/>
            <person name="Lim J."/>
            <person name="Choi B.S."/>
            <person name="Kim H."/>
            <person name="Goo E."/>
            <person name="Lee B."/>
            <person name="Lim J.S."/>
            <person name="Choi I.Y."/>
            <person name="Moon J.S."/>
            <person name="Kim J."/>
            <person name="Hwang I."/>
        </authorList>
    </citation>
    <scope>NUCLEOTIDE SEQUENCE [LARGE SCALE GENOMIC DNA]</scope>
    <source>
        <strain evidence="1 2">BSR3</strain>
    </source>
</reference>
<dbReference type="Gene3D" id="3.40.50.2000">
    <property type="entry name" value="Glycogen Phosphorylase B"/>
    <property type="match status" value="2"/>
</dbReference>
<evidence type="ECO:0008006" key="3">
    <source>
        <dbReference type="Google" id="ProtNLM"/>
    </source>
</evidence>
<keyword evidence="2" id="KW-1185">Reference proteome</keyword>
<dbReference type="CDD" id="cd03801">
    <property type="entry name" value="GT4_PimA-like"/>
    <property type="match status" value="1"/>
</dbReference>
<dbReference type="HOGENOM" id="CLU_431295_0_0_4"/>
<organism evidence="1 2">
    <name type="scientific">Burkholderia gladioli (strain BSR3)</name>
    <dbReference type="NCBI Taxonomy" id="999541"/>
    <lineage>
        <taxon>Bacteria</taxon>
        <taxon>Pseudomonadati</taxon>
        <taxon>Pseudomonadota</taxon>
        <taxon>Betaproteobacteria</taxon>
        <taxon>Burkholderiales</taxon>
        <taxon>Burkholderiaceae</taxon>
        <taxon>Burkholderia</taxon>
    </lineage>
</organism>